<sequence>EGPYHTIIENRGNVILLGDSIGDIHMSDGIQHETCLTIGFLNHMVEDLINIYLETFDIVVVDDGPMDIVNNILDACSKDSYRTEIVQLVDSVDFQDLWEWLINEMTEICMLVAFIVVTDF</sequence>
<reference evidence="1" key="1">
    <citation type="submission" date="2021-06" db="EMBL/GenBank/DDBJ databases">
        <authorList>
            <person name="Kallberg Y."/>
            <person name="Tangrot J."/>
            <person name="Rosling A."/>
        </authorList>
    </citation>
    <scope>NUCLEOTIDE SEQUENCE</scope>
    <source>
        <strain evidence="1">MA461A</strain>
    </source>
</reference>
<proteinExistence type="predicted"/>
<evidence type="ECO:0000313" key="1">
    <source>
        <dbReference type="EMBL" id="CAG8724354.1"/>
    </source>
</evidence>
<comment type="caution">
    <text evidence="1">The sequence shown here is derived from an EMBL/GenBank/DDBJ whole genome shotgun (WGS) entry which is preliminary data.</text>
</comment>
<gene>
    <name evidence="1" type="ORF">RPERSI_LOCUS11570</name>
</gene>
<protein>
    <submittedName>
        <fullName evidence="1">9019_t:CDS:1</fullName>
    </submittedName>
</protein>
<dbReference type="EMBL" id="CAJVQC010023901">
    <property type="protein sequence ID" value="CAG8724354.1"/>
    <property type="molecule type" value="Genomic_DNA"/>
</dbReference>
<evidence type="ECO:0000313" key="2">
    <source>
        <dbReference type="Proteomes" id="UP000789920"/>
    </source>
</evidence>
<accession>A0ACA9PZK0</accession>
<organism evidence="1 2">
    <name type="scientific">Racocetra persica</name>
    <dbReference type="NCBI Taxonomy" id="160502"/>
    <lineage>
        <taxon>Eukaryota</taxon>
        <taxon>Fungi</taxon>
        <taxon>Fungi incertae sedis</taxon>
        <taxon>Mucoromycota</taxon>
        <taxon>Glomeromycotina</taxon>
        <taxon>Glomeromycetes</taxon>
        <taxon>Diversisporales</taxon>
        <taxon>Gigasporaceae</taxon>
        <taxon>Racocetra</taxon>
    </lineage>
</organism>
<keyword evidence="2" id="KW-1185">Reference proteome</keyword>
<dbReference type="Proteomes" id="UP000789920">
    <property type="component" value="Unassembled WGS sequence"/>
</dbReference>
<feature type="non-terminal residue" evidence="1">
    <location>
        <position position="1"/>
    </location>
</feature>
<name>A0ACA9PZK0_9GLOM</name>